<proteinExistence type="inferred from homology"/>
<dbReference type="Pfam" id="PF00126">
    <property type="entry name" value="HTH_1"/>
    <property type="match status" value="1"/>
</dbReference>
<dbReference type="Pfam" id="PF03466">
    <property type="entry name" value="LysR_substrate"/>
    <property type="match status" value="1"/>
</dbReference>
<dbReference type="InterPro" id="IPR000847">
    <property type="entry name" value="LysR_HTH_N"/>
</dbReference>
<dbReference type="Proteomes" id="UP000294887">
    <property type="component" value="Unassembled WGS sequence"/>
</dbReference>
<keyword evidence="4" id="KW-0804">Transcription</keyword>
<feature type="domain" description="HTH lysR-type" evidence="5">
    <location>
        <begin position="1"/>
        <end position="58"/>
    </location>
</feature>
<dbReference type="EMBL" id="SMFQ01000003">
    <property type="protein sequence ID" value="TCJ87678.1"/>
    <property type="molecule type" value="Genomic_DNA"/>
</dbReference>
<dbReference type="OrthoDB" id="9775392at2"/>
<dbReference type="Gene3D" id="1.10.10.10">
    <property type="entry name" value="Winged helix-like DNA-binding domain superfamily/Winged helix DNA-binding domain"/>
    <property type="match status" value="1"/>
</dbReference>
<comment type="similarity">
    <text evidence="1">Belongs to the LysR transcriptional regulatory family.</text>
</comment>
<keyword evidence="3 6" id="KW-0238">DNA-binding</keyword>
<comment type="caution">
    <text evidence="6">The sequence shown here is derived from an EMBL/GenBank/DDBJ whole genome shotgun (WGS) entry which is preliminary data.</text>
</comment>
<gene>
    <name evidence="6" type="ORF">EV695_2191</name>
</gene>
<name>A0A4R1F6U7_9GAMM</name>
<dbReference type="CDD" id="cd05466">
    <property type="entry name" value="PBP2_LTTR_substrate"/>
    <property type="match status" value="1"/>
</dbReference>
<evidence type="ECO:0000259" key="5">
    <source>
        <dbReference type="PROSITE" id="PS50931"/>
    </source>
</evidence>
<dbReference type="InterPro" id="IPR036388">
    <property type="entry name" value="WH-like_DNA-bd_sf"/>
</dbReference>
<dbReference type="InterPro" id="IPR036390">
    <property type="entry name" value="WH_DNA-bd_sf"/>
</dbReference>
<dbReference type="PRINTS" id="PR00039">
    <property type="entry name" value="HTHLYSR"/>
</dbReference>
<dbReference type="FunFam" id="1.10.10.10:FF:000001">
    <property type="entry name" value="LysR family transcriptional regulator"/>
    <property type="match status" value="1"/>
</dbReference>
<dbReference type="InterPro" id="IPR005119">
    <property type="entry name" value="LysR_subst-bd"/>
</dbReference>
<dbReference type="Gene3D" id="3.40.190.10">
    <property type="entry name" value="Periplasmic binding protein-like II"/>
    <property type="match status" value="2"/>
</dbReference>
<dbReference type="PROSITE" id="PS50931">
    <property type="entry name" value="HTH_LYSR"/>
    <property type="match status" value="1"/>
</dbReference>
<dbReference type="SUPFAM" id="SSF46785">
    <property type="entry name" value="Winged helix' DNA-binding domain"/>
    <property type="match status" value="1"/>
</dbReference>
<accession>A0A4R1F6U7</accession>
<dbReference type="RefSeq" id="WP_131905938.1">
    <property type="nucleotide sequence ID" value="NZ_BAAAFU010000004.1"/>
</dbReference>
<evidence type="ECO:0000256" key="2">
    <source>
        <dbReference type="ARBA" id="ARBA00023015"/>
    </source>
</evidence>
<evidence type="ECO:0000313" key="6">
    <source>
        <dbReference type="EMBL" id="TCJ87678.1"/>
    </source>
</evidence>
<evidence type="ECO:0000256" key="1">
    <source>
        <dbReference type="ARBA" id="ARBA00009437"/>
    </source>
</evidence>
<evidence type="ECO:0000256" key="3">
    <source>
        <dbReference type="ARBA" id="ARBA00023125"/>
    </source>
</evidence>
<keyword evidence="2" id="KW-0805">Transcription regulation</keyword>
<evidence type="ECO:0000313" key="7">
    <source>
        <dbReference type="Proteomes" id="UP000294887"/>
    </source>
</evidence>
<keyword evidence="7" id="KW-1185">Reference proteome</keyword>
<organism evidence="6 7">
    <name type="scientific">Cocleimonas flava</name>
    <dbReference type="NCBI Taxonomy" id="634765"/>
    <lineage>
        <taxon>Bacteria</taxon>
        <taxon>Pseudomonadati</taxon>
        <taxon>Pseudomonadota</taxon>
        <taxon>Gammaproteobacteria</taxon>
        <taxon>Thiotrichales</taxon>
        <taxon>Thiotrichaceae</taxon>
        <taxon>Cocleimonas</taxon>
    </lineage>
</organism>
<dbReference type="GO" id="GO:0003700">
    <property type="term" value="F:DNA-binding transcription factor activity"/>
    <property type="evidence" value="ECO:0007669"/>
    <property type="project" value="InterPro"/>
</dbReference>
<dbReference type="PANTHER" id="PTHR30126:SF40">
    <property type="entry name" value="HTH-TYPE TRANSCRIPTIONAL REGULATOR GLTR"/>
    <property type="match status" value="1"/>
</dbReference>
<dbReference type="AlphaFoldDB" id="A0A4R1F6U7"/>
<protein>
    <submittedName>
        <fullName evidence="6">DNA-binding transcriptional LysR family regulator</fullName>
    </submittedName>
</protein>
<dbReference type="GO" id="GO:0000976">
    <property type="term" value="F:transcription cis-regulatory region binding"/>
    <property type="evidence" value="ECO:0007669"/>
    <property type="project" value="TreeGrafter"/>
</dbReference>
<dbReference type="PANTHER" id="PTHR30126">
    <property type="entry name" value="HTH-TYPE TRANSCRIPTIONAL REGULATOR"/>
    <property type="match status" value="1"/>
</dbReference>
<dbReference type="SUPFAM" id="SSF53850">
    <property type="entry name" value="Periplasmic binding protein-like II"/>
    <property type="match status" value="1"/>
</dbReference>
<sequence length="293" mass="32845">MELYQLKSFITIAETGNLTQAADRLFISQPALSAHIKALEEEFDIKLFNRISTGMQLTENGEALKLKALQILESSDEIRLQAKMLQNKVSTQLRIGLNADAVFLKLGKLIDELRTHHPSVKANIVAGNTPVLMEQLSNGSLDGTFFFGQNDDKDLESIQLTETTIHIAGSIKWQDQLLNEDIESLANLPWIYPAPQCPYLDILDRLFEGIEKSPEWNTEATSEIYVNELIKSGAGLALIMEEEAQPMLDRGEICVWPGASFKLPVGFAYQTKRKQDPDIVVLSDILKRLFRAV</sequence>
<reference evidence="6 7" key="1">
    <citation type="submission" date="2019-03" db="EMBL/GenBank/DDBJ databases">
        <title>Genomic Encyclopedia of Type Strains, Phase IV (KMG-IV): sequencing the most valuable type-strain genomes for metagenomic binning, comparative biology and taxonomic classification.</title>
        <authorList>
            <person name="Goeker M."/>
        </authorList>
    </citation>
    <scope>NUCLEOTIDE SEQUENCE [LARGE SCALE GENOMIC DNA]</scope>
    <source>
        <strain evidence="6 7">DSM 24830</strain>
    </source>
</reference>
<evidence type="ECO:0000256" key="4">
    <source>
        <dbReference type="ARBA" id="ARBA00023163"/>
    </source>
</evidence>